<dbReference type="PANTHER" id="PTHR43861">
    <property type="entry name" value="TRANS-ACONITATE 2-METHYLTRANSFERASE-RELATED"/>
    <property type="match status" value="1"/>
</dbReference>
<dbReference type="CDD" id="cd02440">
    <property type="entry name" value="AdoMet_MTases"/>
    <property type="match status" value="1"/>
</dbReference>
<dbReference type="OrthoDB" id="9815644at2"/>
<dbReference type="STRING" id="1190415.SAMN05216593_101554"/>
<dbReference type="PANTHER" id="PTHR43861:SF6">
    <property type="entry name" value="METHYLTRANSFERASE TYPE 11"/>
    <property type="match status" value="1"/>
</dbReference>
<dbReference type="InterPro" id="IPR029063">
    <property type="entry name" value="SAM-dependent_MTases_sf"/>
</dbReference>
<dbReference type="GO" id="GO:0032259">
    <property type="term" value="P:methylation"/>
    <property type="evidence" value="ECO:0007669"/>
    <property type="project" value="UniProtKB-KW"/>
</dbReference>
<proteinExistence type="predicted"/>
<dbReference type="Proteomes" id="UP000183983">
    <property type="component" value="Unassembled WGS sequence"/>
</dbReference>
<organism evidence="1 2">
    <name type="scientific">Pseudomonas asturiensis</name>
    <dbReference type="NCBI Taxonomy" id="1190415"/>
    <lineage>
        <taxon>Bacteria</taxon>
        <taxon>Pseudomonadati</taxon>
        <taxon>Pseudomonadota</taxon>
        <taxon>Gammaproteobacteria</taxon>
        <taxon>Pseudomonadales</taxon>
        <taxon>Pseudomonadaceae</taxon>
        <taxon>Pseudomonas</taxon>
    </lineage>
</organism>
<name>A0A1M7JUH7_9PSED</name>
<dbReference type="Gene3D" id="3.40.50.150">
    <property type="entry name" value="Vaccinia Virus protein VP39"/>
    <property type="match status" value="1"/>
</dbReference>
<protein>
    <submittedName>
        <fullName evidence="1">Methyltransferase domain-containing protein</fullName>
    </submittedName>
</protein>
<evidence type="ECO:0000313" key="2">
    <source>
        <dbReference type="Proteomes" id="UP000183983"/>
    </source>
</evidence>
<reference evidence="1 2" key="1">
    <citation type="submission" date="2016-11" db="EMBL/GenBank/DDBJ databases">
        <authorList>
            <person name="Jaros S."/>
            <person name="Januszkiewicz K."/>
            <person name="Wedrychowicz H."/>
        </authorList>
    </citation>
    <scope>NUCLEOTIDE SEQUENCE [LARGE SCALE GENOMIC DNA]</scope>
    <source>
        <strain evidence="1 2">LMG 26898</strain>
    </source>
</reference>
<accession>A0A1M7JUH7</accession>
<dbReference type="EMBL" id="FRDA01000001">
    <property type="protein sequence ID" value="SHM56575.1"/>
    <property type="molecule type" value="Genomic_DNA"/>
</dbReference>
<dbReference type="GO" id="GO:0008168">
    <property type="term" value="F:methyltransferase activity"/>
    <property type="evidence" value="ECO:0007669"/>
    <property type="project" value="UniProtKB-KW"/>
</dbReference>
<dbReference type="Pfam" id="PF13489">
    <property type="entry name" value="Methyltransf_23"/>
    <property type="match status" value="1"/>
</dbReference>
<evidence type="ECO:0000313" key="1">
    <source>
        <dbReference type="EMBL" id="SHM56575.1"/>
    </source>
</evidence>
<dbReference type="RefSeq" id="WP_073162165.1">
    <property type="nucleotide sequence ID" value="NZ_FRDA01000001.1"/>
</dbReference>
<keyword evidence="1" id="KW-0489">Methyltransferase</keyword>
<dbReference type="AlphaFoldDB" id="A0A1M7JUH7"/>
<dbReference type="SUPFAM" id="SSF53335">
    <property type="entry name" value="S-adenosyl-L-methionine-dependent methyltransferases"/>
    <property type="match status" value="1"/>
</dbReference>
<gene>
    <name evidence="1" type="ORF">SAMN05216593_101554</name>
</gene>
<sequence>MAAPKRFSLITDLLRLNQQLVKLSCPGCASDDPQLIWRRDRYFLEVNLSACRACGLVYLARGLRGEAQDTFYRQIYHRLMVQPPPPDLLWNYRLIAGYRYSEITSVIGRFDSVLDIGAGLGFFLDACRAHGCSHYVGLEPGGAQREHAVQTLGLGDKVLAQGLSAETSLPFMPKLITLFHVLEHLEEPGKALQEIAARIDPQGWLVIEVPDIRAKWSALGLWQIHISHRSYFCQETLEALLRNNGFKVQHSASEAYGIYEGNLRVYAQLGNNDAAAEPFRPQRLAETIGHILKQIRPLSLRNGYPRAALRLGKLSLKGR</sequence>
<keyword evidence="1" id="KW-0808">Transferase</keyword>